<evidence type="ECO:0000313" key="3">
    <source>
        <dbReference type="Proteomes" id="UP000265325"/>
    </source>
</evidence>
<sequence>MSGHLSLMNKLKAGILTLAAVAGLGVAVPSTAQAANGCKTGGHAYMCEFGVTTKVLPDGTKQVFLVDAADRSVWTRWTDSDGDWSRWVSMGGVAMSAVQTTVWDNSRPWEFSIHVIGRDGYGWFRERGADGSWSDWARNRDPR</sequence>
<dbReference type="AlphaFoldDB" id="A0A2P2GPU4"/>
<dbReference type="SUPFAM" id="SSF89372">
    <property type="entry name" value="Fucose-specific lectin"/>
    <property type="match status" value="1"/>
</dbReference>
<dbReference type="EMBL" id="LAQS01000016">
    <property type="protein sequence ID" value="KKZ73521.1"/>
    <property type="molecule type" value="Genomic_DNA"/>
</dbReference>
<feature type="signal peptide" evidence="1">
    <location>
        <begin position="1"/>
        <end position="34"/>
    </location>
</feature>
<protein>
    <submittedName>
        <fullName evidence="2">Uncharacterized protein</fullName>
    </submittedName>
</protein>
<keyword evidence="1" id="KW-0732">Signal</keyword>
<dbReference type="Proteomes" id="UP000265325">
    <property type="component" value="Unassembled WGS sequence"/>
</dbReference>
<name>A0A2P2GPU4_STREW</name>
<reference evidence="2 3" key="1">
    <citation type="submission" date="2015-05" db="EMBL/GenBank/DDBJ databases">
        <title>Draft Genome assembly of Streptomyces showdoensis.</title>
        <authorList>
            <person name="Thapa K.K."/>
            <person name="Metsa-Ketela M."/>
        </authorList>
    </citation>
    <scope>NUCLEOTIDE SEQUENCE [LARGE SCALE GENOMIC DNA]</scope>
    <source>
        <strain evidence="2 3">ATCC 15227</strain>
    </source>
</reference>
<dbReference type="OrthoDB" id="4246838at2"/>
<gene>
    <name evidence="2" type="ORF">VO63_12740</name>
</gene>
<accession>A0A2P2GPU4</accession>
<evidence type="ECO:0000256" key="1">
    <source>
        <dbReference type="SAM" id="SignalP"/>
    </source>
</evidence>
<comment type="caution">
    <text evidence="2">The sequence shown here is derived from an EMBL/GenBank/DDBJ whole genome shotgun (WGS) entry which is preliminary data.</text>
</comment>
<evidence type="ECO:0000313" key="2">
    <source>
        <dbReference type="EMBL" id="KKZ73521.1"/>
    </source>
</evidence>
<organism evidence="2 3">
    <name type="scientific">Streptomyces showdoensis</name>
    <dbReference type="NCBI Taxonomy" id="68268"/>
    <lineage>
        <taxon>Bacteria</taxon>
        <taxon>Bacillati</taxon>
        <taxon>Actinomycetota</taxon>
        <taxon>Actinomycetes</taxon>
        <taxon>Kitasatosporales</taxon>
        <taxon>Streptomycetaceae</taxon>
        <taxon>Streptomyces</taxon>
    </lineage>
</organism>
<proteinExistence type="predicted"/>
<feature type="chain" id="PRO_5015157098" evidence="1">
    <location>
        <begin position="35"/>
        <end position="143"/>
    </location>
</feature>
<keyword evidence="3" id="KW-1185">Reference proteome</keyword>